<dbReference type="EMBL" id="CP111020">
    <property type="protein sequence ID" value="WAR15338.1"/>
    <property type="molecule type" value="Genomic_DNA"/>
</dbReference>
<dbReference type="InterPro" id="IPR013087">
    <property type="entry name" value="Znf_C2H2_type"/>
</dbReference>
<evidence type="ECO:0000256" key="2">
    <source>
        <dbReference type="SAM" id="Phobius"/>
    </source>
</evidence>
<dbReference type="PROSITE" id="PS00028">
    <property type="entry name" value="ZINC_FINGER_C2H2_1"/>
    <property type="match status" value="1"/>
</dbReference>
<feature type="region of interest" description="Disordered" evidence="1">
    <location>
        <begin position="1"/>
        <end position="106"/>
    </location>
</feature>
<evidence type="ECO:0000259" key="3">
    <source>
        <dbReference type="PROSITE" id="PS00028"/>
    </source>
</evidence>
<feature type="compositionally biased region" description="Polar residues" evidence="1">
    <location>
        <begin position="775"/>
        <end position="789"/>
    </location>
</feature>
<organism evidence="4 5">
    <name type="scientific">Mya arenaria</name>
    <name type="common">Soft-shell clam</name>
    <dbReference type="NCBI Taxonomy" id="6604"/>
    <lineage>
        <taxon>Eukaryota</taxon>
        <taxon>Metazoa</taxon>
        <taxon>Spiralia</taxon>
        <taxon>Lophotrochozoa</taxon>
        <taxon>Mollusca</taxon>
        <taxon>Bivalvia</taxon>
        <taxon>Autobranchia</taxon>
        <taxon>Heteroconchia</taxon>
        <taxon>Euheterodonta</taxon>
        <taxon>Imparidentia</taxon>
        <taxon>Neoheterodontei</taxon>
        <taxon>Myida</taxon>
        <taxon>Myoidea</taxon>
        <taxon>Myidae</taxon>
        <taxon>Mya</taxon>
    </lineage>
</organism>
<accession>A0ABY7F3P8</accession>
<feature type="compositionally biased region" description="Pro residues" evidence="1">
    <location>
        <begin position="594"/>
        <end position="607"/>
    </location>
</feature>
<evidence type="ECO:0000256" key="1">
    <source>
        <dbReference type="SAM" id="MobiDB-lite"/>
    </source>
</evidence>
<dbReference type="Proteomes" id="UP001164746">
    <property type="component" value="Chromosome 9"/>
</dbReference>
<keyword evidence="2" id="KW-1133">Transmembrane helix</keyword>
<feature type="region of interest" description="Disordered" evidence="1">
    <location>
        <begin position="737"/>
        <end position="809"/>
    </location>
</feature>
<feature type="compositionally biased region" description="Polar residues" evidence="1">
    <location>
        <begin position="271"/>
        <end position="285"/>
    </location>
</feature>
<dbReference type="Gene3D" id="3.30.60.160">
    <property type="match status" value="1"/>
</dbReference>
<evidence type="ECO:0000313" key="4">
    <source>
        <dbReference type="EMBL" id="WAR15338.1"/>
    </source>
</evidence>
<evidence type="ECO:0000313" key="5">
    <source>
        <dbReference type="Proteomes" id="UP001164746"/>
    </source>
</evidence>
<feature type="compositionally biased region" description="Low complexity" evidence="1">
    <location>
        <begin position="1"/>
        <end position="22"/>
    </location>
</feature>
<keyword evidence="2" id="KW-0472">Membrane</keyword>
<sequence length="929" mass="102217">MTDGQQQQQSKQQQQSTAQPQSGNPSSAQQTGRQMSQQTPQAGSAGSQPAGNQSSQQQPQQQQVQPQVQQQQAIQPQHQAIQPQQQAIQPQQQAIQPQQQAIQPQQQAIQPQQQAIQPQQQQQQQQQQQAMQQQMQQLQQQQQMQQLPQLQQIAPQTQHVLPNIHSVTSVPLSMAMTAGAMNGGMTAGNLRSPLGQLPQVQVIHQAMQSPTFMPAQFAYNQQQQFMLQNMQAAMQQANVMSMNPQQINMANMIAMQGRPNTSMFTPGAGMSQPTTPTTPNVMSIASTMTSQPGSTTTTASNNTNKTAVAGTKPAGQQQQQNQQQAGQQQNQQQQPNYLGQVQQAQATAMIGGKPIILGQAGGLLQGQIGNAQLISSQPVFTNQMIQAMASQLQHFPNQPIMLAQGNTQTLNTGQKLYINPVQTQNLMTGMQTAMNTGFKSPTQQNVQTVSMPIQKQTTAAQTGKVLLPSMSKTVTTAKVPPNSASGGLAKPGTNPMAKPKGRPKGSGKASPAVSTPTATNQSRPDSTPSCQSKPSTPTSLASVVGSPDMKSQSDSELEVPKKLTIDETATEAQDQGNVEATPDVETAEKKPVIPEKPTPPPDLPLEPRPSIIASEHPVHVERQRAIVKPHILTHVIEGFVIQEGPEPFPVQRSSLLTEFIPPKPGQPVEQSSLISLDEDDMDQDEDSHEEQGPLNGQAMQCEFCNTVFSSHTLGQRFCSKSCAKRFNVGCTKRLHQFPGRHKDARSLKRKRKGKKSWRGNRLASSSSLMGELEDQSSSMSQEETPSPATTPDHPRNTPPPDLQMEGEYMPPHVSPTKWNNVTKLDEIVEKSSFRFQNAHWVLRFIMFMDLKDDCSNFTYEVKLAINKMCYSGFVQWNEEIAHVINLSALNLIDIYLFSAWFLYFILFNIEEIFLWLFCNKISFILQRKN</sequence>
<keyword evidence="5" id="KW-1185">Reference proteome</keyword>
<feature type="compositionally biased region" description="Low complexity" evidence="1">
    <location>
        <begin position="286"/>
        <end position="307"/>
    </location>
</feature>
<feature type="compositionally biased region" description="Polar residues" evidence="1">
    <location>
        <begin position="512"/>
        <end position="541"/>
    </location>
</feature>
<name>A0ABY7F3P8_MYAAR</name>
<feature type="region of interest" description="Disordered" evidence="1">
    <location>
        <begin position="474"/>
        <end position="607"/>
    </location>
</feature>
<protein>
    <submittedName>
        <fullName evidence="4">PHC2-like protein</fullName>
    </submittedName>
</protein>
<feature type="compositionally biased region" description="Low complexity" evidence="1">
    <location>
        <begin position="56"/>
        <end position="106"/>
    </location>
</feature>
<keyword evidence="2" id="KW-0812">Transmembrane</keyword>
<feature type="region of interest" description="Disordered" evidence="1">
    <location>
        <begin position="264"/>
        <end position="336"/>
    </location>
</feature>
<feature type="transmembrane region" description="Helical" evidence="2">
    <location>
        <begin position="894"/>
        <end position="918"/>
    </location>
</feature>
<feature type="compositionally biased region" description="Low complexity" evidence="1">
    <location>
        <begin position="315"/>
        <end position="336"/>
    </location>
</feature>
<feature type="compositionally biased region" description="Basic residues" evidence="1">
    <location>
        <begin position="747"/>
        <end position="758"/>
    </location>
</feature>
<feature type="domain" description="C2H2-type" evidence="3">
    <location>
        <begin position="718"/>
        <end position="741"/>
    </location>
</feature>
<feature type="compositionally biased region" description="Polar residues" evidence="1">
    <location>
        <begin position="23"/>
        <end position="55"/>
    </location>
</feature>
<proteinExistence type="predicted"/>
<reference evidence="4" key="1">
    <citation type="submission" date="2022-11" db="EMBL/GenBank/DDBJ databases">
        <title>Centuries of genome instability and evolution in soft-shell clam transmissible cancer (bioRxiv).</title>
        <authorList>
            <person name="Hart S.F.M."/>
            <person name="Yonemitsu M.A."/>
            <person name="Giersch R.M."/>
            <person name="Beal B.F."/>
            <person name="Arriagada G."/>
            <person name="Davis B.W."/>
            <person name="Ostrander E.A."/>
            <person name="Goff S.P."/>
            <person name="Metzger M.J."/>
        </authorList>
    </citation>
    <scope>NUCLEOTIDE SEQUENCE</scope>
    <source>
        <strain evidence="4">MELC-2E11</strain>
        <tissue evidence="4">Siphon/mantle</tissue>
    </source>
</reference>
<gene>
    <name evidence="4" type="ORF">MAR_005443</name>
</gene>
<dbReference type="InterPro" id="IPR038603">
    <property type="entry name" value="Znf_FCS_sf"/>
</dbReference>